<keyword evidence="2" id="KW-1133">Transmembrane helix</keyword>
<evidence type="ECO:0000313" key="5">
    <source>
        <dbReference type="Proteomes" id="UP001437256"/>
    </source>
</evidence>
<feature type="region of interest" description="Disordered" evidence="1">
    <location>
        <begin position="305"/>
        <end position="422"/>
    </location>
</feature>
<feature type="transmembrane region" description="Helical" evidence="2">
    <location>
        <begin position="179"/>
        <end position="200"/>
    </location>
</feature>
<reference evidence="4 5" key="1">
    <citation type="submission" date="2024-05" db="EMBL/GenBank/DDBJ databases">
        <title>A draft genome resource for the thread blight pathogen Marasmius tenuissimus strain MS-2.</title>
        <authorList>
            <person name="Yulfo-Soto G.E."/>
            <person name="Baruah I.K."/>
            <person name="Amoako-Attah I."/>
            <person name="Bukari Y."/>
            <person name="Meinhardt L.W."/>
            <person name="Bailey B.A."/>
            <person name="Cohen S.P."/>
        </authorList>
    </citation>
    <scope>NUCLEOTIDE SEQUENCE [LARGE SCALE GENOMIC DNA]</scope>
    <source>
        <strain evidence="4 5">MS-2</strain>
    </source>
</reference>
<protein>
    <submittedName>
        <fullName evidence="4">Uncharacterized protein</fullName>
    </submittedName>
</protein>
<keyword evidence="2" id="KW-0812">Transmembrane</keyword>
<keyword evidence="3" id="KW-0732">Signal</keyword>
<accession>A0ABR3A011</accession>
<gene>
    <name evidence="4" type="ORF">AAF712_005766</name>
</gene>
<dbReference type="Proteomes" id="UP001437256">
    <property type="component" value="Unassembled WGS sequence"/>
</dbReference>
<feature type="compositionally biased region" description="Low complexity" evidence="1">
    <location>
        <begin position="261"/>
        <end position="274"/>
    </location>
</feature>
<feature type="compositionally biased region" description="Basic and acidic residues" evidence="1">
    <location>
        <begin position="305"/>
        <end position="323"/>
    </location>
</feature>
<evidence type="ECO:0000256" key="2">
    <source>
        <dbReference type="SAM" id="Phobius"/>
    </source>
</evidence>
<evidence type="ECO:0000256" key="1">
    <source>
        <dbReference type="SAM" id="MobiDB-lite"/>
    </source>
</evidence>
<dbReference type="Gene3D" id="2.60.120.260">
    <property type="entry name" value="Galactose-binding domain-like"/>
    <property type="match status" value="1"/>
</dbReference>
<evidence type="ECO:0000313" key="4">
    <source>
        <dbReference type="EMBL" id="KAL0067196.1"/>
    </source>
</evidence>
<feature type="region of interest" description="Disordered" evidence="1">
    <location>
        <begin position="257"/>
        <end position="289"/>
    </location>
</feature>
<evidence type="ECO:0000256" key="3">
    <source>
        <dbReference type="SAM" id="SignalP"/>
    </source>
</evidence>
<name>A0ABR3A011_9AGAR</name>
<comment type="caution">
    <text evidence="4">The sequence shown here is derived from an EMBL/GenBank/DDBJ whole genome shotgun (WGS) entry which is preliminary data.</text>
</comment>
<sequence>MKTFLQLAGFSLLVRATLGIWVNHTVDDTNSTMIKYQGSWPESRDTHRSDLDYGGSHMVSSVPGDKAVFKFTGVAVYYLAPLWPYAVSTSLCLDGTPAKVVNLTDPNANTTDGGPETTGWAVRWSATNLSNTTHTLTVSIPSGALYVVVDGFMYTAFDPTPAESENELSKFTDSASLPAVLGAILASLTVIALVTFCLCYRRRKRRAAAQRQASRRAATNFLAPEFGTVEPFGSFMASMPGYTPQTYDRQDLPYAAVPIASPDTPSTQTPTDFTRSTPLPTSPRQEYPFPHTEKAVRMSFAGPRNADHLHQENSSSGHDREFPSDGGSRDSQVLAPTRMSFASESNDYTPYKSHARNSSSFSGHRPESTGGSSSRQSSQPASSSRPYSASSGSQSEKPPPRTYIDEKRLQMKAVQEPPAYTK</sequence>
<keyword evidence="2" id="KW-0472">Membrane</keyword>
<organism evidence="4 5">
    <name type="scientific">Marasmius tenuissimus</name>
    <dbReference type="NCBI Taxonomy" id="585030"/>
    <lineage>
        <taxon>Eukaryota</taxon>
        <taxon>Fungi</taxon>
        <taxon>Dikarya</taxon>
        <taxon>Basidiomycota</taxon>
        <taxon>Agaricomycotina</taxon>
        <taxon>Agaricomycetes</taxon>
        <taxon>Agaricomycetidae</taxon>
        <taxon>Agaricales</taxon>
        <taxon>Marasmiineae</taxon>
        <taxon>Marasmiaceae</taxon>
        <taxon>Marasmius</taxon>
    </lineage>
</organism>
<feature type="compositionally biased region" description="Low complexity" evidence="1">
    <location>
        <begin position="368"/>
        <end position="395"/>
    </location>
</feature>
<proteinExistence type="predicted"/>
<feature type="compositionally biased region" description="Polar residues" evidence="1">
    <location>
        <begin position="275"/>
        <end position="284"/>
    </location>
</feature>
<feature type="signal peptide" evidence="3">
    <location>
        <begin position="1"/>
        <end position="19"/>
    </location>
</feature>
<feature type="chain" id="PRO_5046814725" evidence="3">
    <location>
        <begin position="20"/>
        <end position="422"/>
    </location>
</feature>
<keyword evidence="5" id="KW-1185">Reference proteome</keyword>
<dbReference type="EMBL" id="JBBXMP010000028">
    <property type="protein sequence ID" value="KAL0067196.1"/>
    <property type="molecule type" value="Genomic_DNA"/>
</dbReference>